<dbReference type="PROSITE" id="PS50885">
    <property type="entry name" value="HAMP"/>
    <property type="match status" value="1"/>
</dbReference>
<evidence type="ECO:0000313" key="15">
    <source>
        <dbReference type="Proteomes" id="UP000092714"/>
    </source>
</evidence>
<name>A0A174VVS0_9CLOT</name>
<dbReference type="CDD" id="cd18773">
    <property type="entry name" value="PDC1_HK_sensor"/>
    <property type="match status" value="1"/>
</dbReference>
<keyword evidence="2" id="KW-1003">Cell membrane</keyword>
<dbReference type="GO" id="GO:0007165">
    <property type="term" value="P:signal transduction"/>
    <property type="evidence" value="ECO:0007669"/>
    <property type="project" value="UniProtKB-KW"/>
</dbReference>
<feature type="domain" description="Methyl-accepting transducer" evidence="12">
    <location>
        <begin position="379"/>
        <end position="629"/>
    </location>
</feature>
<dbReference type="PANTHER" id="PTHR32089:SF112">
    <property type="entry name" value="LYSOZYME-LIKE PROTEIN-RELATED"/>
    <property type="match status" value="1"/>
</dbReference>
<evidence type="ECO:0008006" key="16">
    <source>
        <dbReference type="Google" id="ProtNLM"/>
    </source>
</evidence>
<comment type="similarity">
    <text evidence="8">Belongs to the methyl-accepting chemotaxis (MCP) protein family.</text>
</comment>
<dbReference type="Gene3D" id="3.30.450.20">
    <property type="entry name" value="PAS domain"/>
    <property type="match status" value="2"/>
</dbReference>
<sequence length="665" mass="73579">MNSIIKKKKSLKVKVLLILLPVIILGQVLLSFICIRSINRFSNQVLETDLKNGYSSAMQAMDEYFWGIEYRMDTMAKTGIFQADLANGNFTNSERILSGLKGATDVIMSTVFRSGNVNLITPSIDYKSKGLDNVIPNEYYEKAMTEDIVWVGPYEDKLSGNIALTIYISVKNGDTPIGVIGMNINFNDISVYFSEKSFSKTGYSVLINKEGTILSDRSDMSKVHTKVEEKNILDIISKEGDTNGEIDLNGHTYKYLSTDISRTGWKMISFINEDEHVDVSRGVIINVIITMILMIVATVFIVTIIINKIVKRLNRVAKAMVKAGEGDLSSKVEIDNEDDEVTSIAQSYNLMLDDFSVAISDTKATLSSLMERNEELNSALDELKNSSNQIASTMYQIADVSNEQAKDTESVAQESEDLSNIIESVSNSLDEMESACSKLEDLSKRGLLTVNNLVEGSKNTIEATKEINNSVNNVKESSKEIENIIIFINSISEQTNLLALNAAIEAARVGENGKGFAVVAEEIRKLAEQSQEATSNIQNIISVMQHKIIDAVERIKVVNGVINAQNDNVKETETSFVNIFDGVNNLNYSIKVASEGNETMIEKKENISSSMQSLAAGIEETSASTEEVTAYTEEQLSINNSVNELSEKIVELNENLVEKLNHFKQ</sequence>
<comment type="caution">
    <text evidence="14">The sequence shown here is derived from an EMBL/GenBank/DDBJ whole genome shotgun (WGS) entry which is preliminary data.</text>
</comment>
<dbReference type="OrthoDB" id="13222at2"/>
<dbReference type="eggNOG" id="COG0840">
    <property type="taxonomic scope" value="Bacteria"/>
</dbReference>
<evidence type="ECO:0000256" key="10">
    <source>
        <dbReference type="SAM" id="Coils"/>
    </source>
</evidence>
<evidence type="ECO:0000256" key="9">
    <source>
        <dbReference type="PROSITE-ProRule" id="PRU00284"/>
    </source>
</evidence>
<keyword evidence="5 11" id="KW-1133">Transmembrane helix</keyword>
<evidence type="ECO:0000256" key="4">
    <source>
        <dbReference type="ARBA" id="ARBA00022692"/>
    </source>
</evidence>
<evidence type="ECO:0000259" key="13">
    <source>
        <dbReference type="PROSITE" id="PS50885"/>
    </source>
</evidence>
<dbReference type="InterPro" id="IPR004090">
    <property type="entry name" value="Chemotax_Me-accpt_rcpt"/>
</dbReference>
<proteinExistence type="inferred from homology"/>
<keyword evidence="7 9" id="KW-0807">Transducer</keyword>
<evidence type="ECO:0000256" key="6">
    <source>
        <dbReference type="ARBA" id="ARBA00023136"/>
    </source>
</evidence>
<feature type="coiled-coil region" evidence="10">
    <location>
        <begin position="359"/>
        <end position="393"/>
    </location>
</feature>
<feature type="transmembrane region" description="Helical" evidence="11">
    <location>
        <begin position="283"/>
        <end position="306"/>
    </location>
</feature>
<dbReference type="InterPro" id="IPR004089">
    <property type="entry name" value="MCPsignal_dom"/>
</dbReference>
<protein>
    <recommendedName>
        <fullName evidence="16">Chemotaxis protein</fullName>
    </recommendedName>
</protein>
<dbReference type="SMART" id="SM00283">
    <property type="entry name" value="MA"/>
    <property type="match status" value="1"/>
</dbReference>
<keyword evidence="15" id="KW-1185">Reference proteome</keyword>
<evidence type="ECO:0000256" key="8">
    <source>
        <dbReference type="ARBA" id="ARBA00029447"/>
    </source>
</evidence>
<dbReference type="RefSeq" id="WP_027097471.1">
    <property type="nucleotide sequence ID" value="NZ_CABHIH010000001.1"/>
</dbReference>
<dbReference type="PANTHER" id="PTHR32089">
    <property type="entry name" value="METHYL-ACCEPTING CHEMOTAXIS PROTEIN MCPB"/>
    <property type="match status" value="1"/>
</dbReference>
<dbReference type="EMBL" id="MAPZ01000016">
    <property type="protein sequence ID" value="OBY11201.1"/>
    <property type="molecule type" value="Genomic_DNA"/>
</dbReference>
<organism evidence="14 15">
    <name type="scientific">Clostridium paraputrificum</name>
    <dbReference type="NCBI Taxonomy" id="29363"/>
    <lineage>
        <taxon>Bacteria</taxon>
        <taxon>Bacillati</taxon>
        <taxon>Bacillota</taxon>
        <taxon>Clostridia</taxon>
        <taxon>Eubacteriales</taxon>
        <taxon>Clostridiaceae</taxon>
        <taxon>Clostridium</taxon>
    </lineage>
</organism>
<accession>A0A174VVS0</accession>
<keyword evidence="10" id="KW-0175">Coiled coil</keyword>
<dbReference type="Pfam" id="PF00672">
    <property type="entry name" value="HAMP"/>
    <property type="match status" value="1"/>
</dbReference>
<dbReference type="GeneID" id="42775306"/>
<evidence type="ECO:0000256" key="5">
    <source>
        <dbReference type="ARBA" id="ARBA00022989"/>
    </source>
</evidence>
<dbReference type="Proteomes" id="UP000092714">
    <property type="component" value="Unassembled WGS sequence"/>
</dbReference>
<keyword evidence="4 11" id="KW-0812">Transmembrane</keyword>
<evidence type="ECO:0000256" key="11">
    <source>
        <dbReference type="SAM" id="Phobius"/>
    </source>
</evidence>
<gene>
    <name evidence="14" type="ORF">CP373A1_06820</name>
</gene>
<evidence type="ECO:0000256" key="3">
    <source>
        <dbReference type="ARBA" id="ARBA00022500"/>
    </source>
</evidence>
<evidence type="ECO:0000259" key="12">
    <source>
        <dbReference type="PROSITE" id="PS50111"/>
    </source>
</evidence>
<evidence type="ECO:0000256" key="2">
    <source>
        <dbReference type="ARBA" id="ARBA00022475"/>
    </source>
</evidence>
<dbReference type="SUPFAM" id="SSF58104">
    <property type="entry name" value="Methyl-accepting chemotaxis protein (MCP) signaling domain"/>
    <property type="match status" value="1"/>
</dbReference>
<dbReference type="Gene3D" id="6.10.340.10">
    <property type="match status" value="1"/>
</dbReference>
<dbReference type="AlphaFoldDB" id="A0A174VVS0"/>
<dbReference type="PROSITE" id="PS50111">
    <property type="entry name" value="CHEMOTAXIS_TRANSDUC_2"/>
    <property type="match status" value="1"/>
</dbReference>
<comment type="subcellular location">
    <subcellularLocation>
        <location evidence="1">Cell membrane</location>
        <topology evidence="1">Multi-pass membrane protein</topology>
    </subcellularLocation>
</comment>
<dbReference type="Pfam" id="PF02743">
    <property type="entry name" value="dCache_1"/>
    <property type="match status" value="1"/>
</dbReference>
<dbReference type="GO" id="GO:0006935">
    <property type="term" value="P:chemotaxis"/>
    <property type="evidence" value="ECO:0007669"/>
    <property type="project" value="UniProtKB-KW"/>
</dbReference>
<evidence type="ECO:0000256" key="1">
    <source>
        <dbReference type="ARBA" id="ARBA00004651"/>
    </source>
</evidence>
<dbReference type="GO" id="GO:0005886">
    <property type="term" value="C:plasma membrane"/>
    <property type="evidence" value="ECO:0007669"/>
    <property type="project" value="UniProtKB-SubCell"/>
</dbReference>
<dbReference type="InterPro" id="IPR003660">
    <property type="entry name" value="HAMP_dom"/>
</dbReference>
<dbReference type="GO" id="GO:0004888">
    <property type="term" value="F:transmembrane signaling receptor activity"/>
    <property type="evidence" value="ECO:0007669"/>
    <property type="project" value="InterPro"/>
</dbReference>
<dbReference type="SMART" id="SM00304">
    <property type="entry name" value="HAMP"/>
    <property type="match status" value="1"/>
</dbReference>
<evidence type="ECO:0000313" key="14">
    <source>
        <dbReference type="EMBL" id="OBY11201.1"/>
    </source>
</evidence>
<reference evidence="14 15" key="1">
    <citation type="submission" date="2016-06" db="EMBL/GenBank/DDBJ databases">
        <authorList>
            <person name="Kjaerup R.B."/>
            <person name="Dalgaard T.S."/>
            <person name="Juul-Madsen H.R."/>
        </authorList>
    </citation>
    <scope>NUCLEOTIDE SEQUENCE [LARGE SCALE GENOMIC DNA]</scope>
    <source>
        <strain evidence="14 15">373-A1</strain>
    </source>
</reference>
<dbReference type="InterPro" id="IPR033479">
    <property type="entry name" value="dCache_1"/>
</dbReference>
<dbReference type="Gene3D" id="1.10.287.950">
    <property type="entry name" value="Methyl-accepting chemotaxis protein"/>
    <property type="match status" value="1"/>
</dbReference>
<feature type="domain" description="HAMP" evidence="13">
    <location>
        <begin position="307"/>
        <end position="360"/>
    </location>
</feature>
<dbReference type="PRINTS" id="PR00260">
    <property type="entry name" value="CHEMTRNSDUCR"/>
</dbReference>
<keyword evidence="6 11" id="KW-0472">Membrane</keyword>
<dbReference type="Pfam" id="PF00015">
    <property type="entry name" value="MCPsignal"/>
    <property type="match status" value="1"/>
</dbReference>
<dbReference type="CDD" id="cd06225">
    <property type="entry name" value="HAMP"/>
    <property type="match status" value="1"/>
</dbReference>
<keyword evidence="3" id="KW-0145">Chemotaxis</keyword>
<evidence type="ECO:0000256" key="7">
    <source>
        <dbReference type="ARBA" id="ARBA00023224"/>
    </source>
</evidence>